<feature type="compositionally biased region" description="Polar residues" evidence="2">
    <location>
        <begin position="51"/>
        <end position="78"/>
    </location>
</feature>
<dbReference type="InterPro" id="IPR007110">
    <property type="entry name" value="Ig-like_dom"/>
</dbReference>
<dbReference type="Gene3D" id="2.60.40.10">
    <property type="entry name" value="Immunoglobulins"/>
    <property type="match status" value="3"/>
</dbReference>
<feature type="compositionally biased region" description="Polar residues" evidence="2">
    <location>
        <begin position="92"/>
        <end position="101"/>
    </location>
</feature>
<feature type="region of interest" description="Disordered" evidence="2">
    <location>
        <begin position="92"/>
        <end position="141"/>
    </location>
</feature>
<comment type="caution">
    <text evidence="4">The sequence shown here is derived from an EMBL/GenBank/DDBJ whole genome shotgun (WGS) entry which is preliminary data.</text>
</comment>
<evidence type="ECO:0000256" key="1">
    <source>
        <dbReference type="ARBA" id="ARBA00022737"/>
    </source>
</evidence>
<gene>
    <name evidence="4" type="ORF">CDAUBV1_LOCUS14505</name>
</gene>
<dbReference type="AlphaFoldDB" id="A0AAV2TTD3"/>
<feature type="domain" description="Ig-like" evidence="3">
    <location>
        <begin position="381"/>
        <end position="473"/>
    </location>
</feature>
<accession>A0AAV2TTD3</accession>
<feature type="compositionally biased region" description="Polar residues" evidence="2">
    <location>
        <begin position="218"/>
        <end position="268"/>
    </location>
</feature>
<evidence type="ECO:0000256" key="2">
    <source>
        <dbReference type="SAM" id="MobiDB-lite"/>
    </source>
</evidence>
<dbReference type="InterPro" id="IPR013098">
    <property type="entry name" value="Ig_I-set"/>
</dbReference>
<evidence type="ECO:0000313" key="4">
    <source>
        <dbReference type="EMBL" id="CAL5139469.1"/>
    </source>
</evidence>
<dbReference type="InterPro" id="IPR003599">
    <property type="entry name" value="Ig_sub"/>
</dbReference>
<sequence length="1039" mass="114058">MATQDGAVNYQTYAQPMMAARPGPTTASTKVMNLSRAQAPQPGSGGGQPTYYAQPTAQPQVASYPTQYQQSAVQDYTTSAPRYNAQQPQVYTVGSSQTFSGQQPQQPQPYRVSATPGQQQQGTMAYGAAEGTPSPTYATQSPQTYYAQPAATQMQTRTYQQPQQQTYQAYPQQQTQPYGQVVYAQPSRQVQPAMPASYQTQASAGSQFSQTTGAYTAYPASNQQQSPGQPMSAQPAQAWVSTQNQPSYDQGYQQPRQFSNVTAQQVGPTSPPLQPSPVKQYSQQVTQPQANLSASYQLAQQNLPIQQAAYEPVQFKPQQAPQSPQGVPTPVYQARPPVKPSQQQQVRQRIPSAGGPSRTIKVRSLPMRTASMDGVDATGPPQFVQHPTSQVHVNEGEPTHLSAVVRPAGDSSLHVEWFKNGKPLAASSRFTTSFDRGYAILDFLYTNEDDTGDYSCVATNKEGQDQSSACHITVIPEEKVVTDTQLPEESMVANLAAFENQMMQNGSIGDRYPDESRSTRPPQFVRALAPQTGIKEGAPAHFETVVEPANDATLTIEWYKDGKPVAMGCRFNSVLDRGYAILDILYCYPDDNGSYWCIAKNALGQVQSNVVDLQCNAEANIVTSSVLSKESVSYLQSLDNWHSDQMSGYDSVHVEEEEARCAPSFDILPVALTVVEGDPARFMVKAGGYPRPKVMWYINGDLLASSGAGGNWRIYQDGGISHLEFHRAGPPCQMNIRAVARNELGEAAADTVLVVEPQEDYRPDLRHVQLENPFKKLSQLKRVERSPELNSAFGRARPRALDLRRIERDQEHRARTAADAETIETENLYARVQAGLRTSRRSSLPPPARPQQPGVQQAPRAPQAPRQPPLPPSQPQVRQAQPAQMQAQQQMHQTQIQMQVQGQPQQLQQQQFQVKLQQQPVPQQNQPRPPPPPQPAPQPRMQMQVQQPQIRMQAQPVPAPAPTAPPPPPQQQAQVVQLQPQHVPPPPPPPPPPAPQPQTRVQQEAPPPPQAVATAVVEQAMSPPSMSHEEVSAEFTIEL</sequence>
<feature type="compositionally biased region" description="Low complexity" evidence="2">
    <location>
        <begin position="875"/>
        <end position="926"/>
    </location>
</feature>
<feature type="region of interest" description="Disordered" evidence="2">
    <location>
        <begin position="17"/>
        <end position="78"/>
    </location>
</feature>
<protein>
    <recommendedName>
        <fullName evidence="3">Ig-like domain-containing protein</fullName>
    </recommendedName>
</protein>
<keyword evidence="1" id="KW-0677">Repeat</keyword>
<feature type="region of interest" description="Disordered" evidence="2">
    <location>
        <begin position="315"/>
        <end position="359"/>
    </location>
</feature>
<dbReference type="PROSITE" id="PS50835">
    <property type="entry name" value="IG_LIKE"/>
    <property type="match status" value="2"/>
</dbReference>
<feature type="region of interest" description="Disordered" evidence="2">
    <location>
        <begin position="218"/>
        <end position="286"/>
    </location>
</feature>
<feature type="domain" description="Ig-like" evidence="3">
    <location>
        <begin position="522"/>
        <end position="612"/>
    </location>
</feature>
<dbReference type="SUPFAM" id="SSF48726">
    <property type="entry name" value="Immunoglobulin"/>
    <property type="match status" value="3"/>
</dbReference>
<feature type="region of interest" description="Disordered" evidence="2">
    <location>
        <begin position="837"/>
        <end position="1039"/>
    </location>
</feature>
<feature type="compositionally biased region" description="Low complexity" evidence="2">
    <location>
        <begin position="851"/>
        <end position="864"/>
    </location>
</feature>
<dbReference type="InterPro" id="IPR036179">
    <property type="entry name" value="Ig-like_dom_sf"/>
</dbReference>
<dbReference type="CDD" id="cd00096">
    <property type="entry name" value="Ig"/>
    <property type="match status" value="1"/>
</dbReference>
<dbReference type="InterPro" id="IPR050964">
    <property type="entry name" value="Striated_Muscle_Regulatory"/>
</dbReference>
<feature type="compositionally biased region" description="Pro residues" evidence="2">
    <location>
        <begin position="927"/>
        <end position="938"/>
    </location>
</feature>
<dbReference type="InterPro" id="IPR013783">
    <property type="entry name" value="Ig-like_fold"/>
</dbReference>
<name>A0AAV2TTD3_CALDB</name>
<dbReference type="PANTHER" id="PTHR13817">
    <property type="entry name" value="TITIN"/>
    <property type="match status" value="1"/>
</dbReference>
<organism evidence="4 5">
    <name type="scientific">Calicophoron daubneyi</name>
    <name type="common">Rumen fluke</name>
    <name type="synonym">Paramphistomum daubneyi</name>
    <dbReference type="NCBI Taxonomy" id="300641"/>
    <lineage>
        <taxon>Eukaryota</taxon>
        <taxon>Metazoa</taxon>
        <taxon>Spiralia</taxon>
        <taxon>Lophotrochozoa</taxon>
        <taxon>Platyhelminthes</taxon>
        <taxon>Trematoda</taxon>
        <taxon>Digenea</taxon>
        <taxon>Plagiorchiida</taxon>
        <taxon>Pronocephalata</taxon>
        <taxon>Paramphistomoidea</taxon>
        <taxon>Paramphistomidae</taxon>
        <taxon>Calicophoron</taxon>
    </lineage>
</organism>
<proteinExistence type="predicted"/>
<feature type="compositionally biased region" description="Low complexity" evidence="2">
    <location>
        <begin position="939"/>
        <end position="956"/>
    </location>
</feature>
<dbReference type="SMART" id="SM00409">
    <property type="entry name" value="IG"/>
    <property type="match status" value="3"/>
</dbReference>
<feature type="compositionally biased region" description="Low complexity" evidence="2">
    <location>
        <begin position="1011"/>
        <end position="1020"/>
    </location>
</feature>
<dbReference type="EMBL" id="CAXLJL010000601">
    <property type="protein sequence ID" value="CAL5139469.1"/>
    <property type="molecule type" value="Genomic_DNA"/>
</dbReference>
<evidence type="ECO:0000313" key="5">
    <source>
        <dbReference type="Proteomes" id="UP001497525"/>
    </source>
</evidence>
<evidence type="ECO:0000259" key="3">
    <source>
        <dbReference type="PROSITE" id="PS50835"/>
    </source>
</evidence>
<feature type="compositionally biased region" description="Pro residues" evidence="2">
    <location>
        <begin position="865"/>
        <end position="874"/>
    </location>
</feature>
<feature type="compositionally biased region" description="Low complexity" evidence="2">
    <location>
        <begin position="971"/>
        <end position="981"/>
    </location>
</feature>
<feature type="compositionally biased region" description="Pro residues" evidence="2">
    <location>
        <begin position="982"/>
        <end position="996"/>
    </location>
</feature>
<feature type="compositionally biased region" description="Polar residues" evidence="2">
    <location>
        <begin position="277"/>
        <end position="286"/>
    </location>
</feature>
<dbReference type="Proteomes" id="UP001497525">
    <property type="component" value="Unassembled WGS sequence"/>
</dbReference>
<feature type="compositionally biased region" description="Pro residues" evidence="2">
    <location>
        <begin position="957"/>
        <end position="970"/>
    </location>
</feature>
<dbReference type="Pfam" id="PF07679">
    <property type="entry name" value="I-set"/>
    <property type="match status" value="3"/>
</dbReference>
<feature type="compositionally biased region" description="Polar residues" evidence="2">
    <location>
        <begin position="25"/>
        <end position="36"/>
    </location>
</feature>
<dbReference type="FunFam" id="2.60.40.10:FF:000962">
    <property type="entry name" value="titin isoform X1"/>
    <property type="match status" value="2"/>
</dbReference>
<reference evidence="4" key="1">
    <citation type="submission" date="2024-06" db="EMBL/GenBank/DDBJ databases">
        <authorList>
            <person name="Liu X."/>
            <person name="Lenzi L."/>
            <person name="Haldenby T S."/>
            <person name="Uol C."/>
        </authorList>
    </citation>
    <scope>NUCLEOTIDE SEQUENCE</scope>
</reference>
<feature type="compositionally biased region" description="Polar residues" evidence="2">
    <location>
        <begin position="316"/>
        <end position="326"/>
    </location>
</feature>
<dbReference type="PANTHER" id="PTHR13817:SF143">
    <property type="entry name" value="KETTIN HOMOLOG"/>
    <property type="match status" value="1"/>
</dbReference>